<feature type="compositionally biased region" description="Polar residues" evidence="1">
    <location>
        <begin position="1"/>
        <end position="12"/>
    </location>
</feature>
<sequence length="208" mass="22948">MKPTATERNSPKPSLHANKGIASDDESPRPSPDVNPNSPDGLAKVQELLFGTQYREHAQRITQLEESLTRVATELTQKLNSRFDSLESAIKQQVEVLMAQITSEHEGRVQSIAGLVHDLKELGKTVATSTAQLDQQASTKTRELHQRIADQQQTLSTEMQKKNQELSTAMEAALAELRREKVTRAVLAELFEKSAQSLSGDLAHAKGK</sequence>
<dbReference type="EMBL" id="CZQA01000011">
    <property type="protein sequence ID" value="CUS38567.1"/>
    <property type="molecule type" value="Genomic_DNA"/>
</dbReference>
<dbReference type="Proteomes" id="UP000199032">
    <property type="component" value="Unassembled WGS sequence"/>
</dbReference>
<dbReference type="STRING" id="1742972.COMA1_50172"/>
<accession>A0A0S4LLV0</accession>
<dbReference type="OrthoDB" id="5623405at2"/>
<dbReference type="SUPFAM" id="SSF58113">
    <property type="entry name" value="Apolipoprotein A-I"/>
    <property type="match status" value="1"/>
</dbReference>
<dbReference type="RefSeq" id="WP_090750845.1">
    <property type="nucleotide sequence ID" value="NZ_CZQA01000011.1"/>
</dbReference>
<keyword evidence="3" id="KW-1185">Reference proteome</keyword>
<evidence type="ECO:0000256" key="1">
    <source>
        <dbReference type="SAM" id="MobiDB-lite"/>
    </source>
</evidence>
<proteinExistence type="predicted"/>
<organism evidence="2 3">
    <name type="scientific">Candidatus Nitrospira nitrosa</name>
    <dbReference type="NCBI Taxonomy" id="1742972"/>
    <lineage>
        <taxon>Bacteria</taxon>
        <taxon>Pseudomonadati</taxon>
        <taxon>Nitrospirota</taxon>
        <taxon>Nitrospiria</taxon>
        <taxon>Nitrospirales</taxon>
        <taxon>Nitrospiraceae</taxon>
        <taxon>Nitrospira</taxon>
    </lineage>
</organism>
<dbReference type="Gene3D" id="1.20.5.1230">
    <property type="entry name" value="Apolipoprotein A-I"/>
    <property type="match status" value="1"/>
</dbReference>
<evidence type="ECO:0000313" key="2">
    <source>
        <dbReference type="EMBL" id="CUS38567.1"/>
    </source>
</evidence>
<gene>
    <name evidence="2" type="ORF">COMA1_50172</name>
</gene>
<name>A0A0S4LLV0_9BACT</name>
<evidence type="ECO:0000313" key="3">
    <source>
        <dbReference type="Proteomes" id="UP000199032"/>
    </source>
</evidence>
<reference evidence="2 3" key="1">
    <citation type="submission" date="2015-10" db="EMBL/GenBank/DDBJ databases">
        <authorList>
            <person name="Gilbert D.G."/>
        </authorList>
    </citation>
    <scope>NUCLEOTIDE SEQUENCE [LARGE SCALE GENOMIC DNA]</scope>
    <source>
        <strain evidence="2">COMA1</strain>
    </source>
</reference>
<protein>
    <submittedName>
        <fullName evidence="2">Uncharacterized protein</fullName>
    </submittedName>
</protein>
<feature type="region of interest" description="Disordered" evidence="1">
    <location>
        <begin position="1"/>
        <end position="41"/>
    </location>
</feature>
<dbReference type="AlphaFoldDB" id="A0A0S4LLV0"/>